<feature type="active site" evidence="7">
    <location>
        <position position="159"/>
    </location>
</feature>
<evidence type="ECO:0000256" key="1">
    <source>
        <dbReference type="ARBA" id="ARBA00004496"/>
    </source>
</evidence>
<dbReference type="InterPro" id="IPR029063">
    <property type="entry name" value="SAM-dependent_MTases_sf"/>
</dbReference>
<evidence type="ECO:0000256" key="6">
    <source>
        <dbReference type="ARBA" id="ARBA00022691"/>
    </source>
</evidence>
<dbReference type="Gene3D" id="3.40.50.150">
    <property type="entry name" value="Vaccinia Virus protein VP39"/>
    <property type="match status" value="1"/>
</dbReference>
<protein>
    <recommendedName>
        <fullName evidence="7">Protein-L-isoaspartate O-methyltransferase</fullName>
        <ecNumber evidence="7">2.1.1.77</ecNumber>
    </recommendedName>
    <alternativeName>
        <fullName evidence="7">L-isoaspartyl protein carboxyl methyltransferase</fullName>
    </alternativeName>
    <alternativeName>
        <fullName evidence="7">Protein L-isoaspartyl methyltransferase</fullName>
    </alternativeName>
    <alternativeName>
        <fullName evidence="7">Protein-beta-aspartate methyltransferase</fullName>
        <shortName evidence="7">PIMT</shortName>
    </alternativeName>
</protein>
<dbReference type="PANTHER" id="PTHR11579">
    <property type="entry name" value="PROTEIN-L-ISOASPARTATE O-METHYLTRANSFERASE"/>
    <property type="match status" value="1"/>
</dbReference>
<dbReference type="EMBL" id="CAJZAG010000001">
    <property type="protein sequence ID" value="CAG9164076.1"/>
    <property type="molecule type" value="Genomic_DNA"/>
</dbReference>
<feature type="compositionally biased region" description="Low complexity" evidence="8">
    <location>
        <begin position="83"/>
        <end position="94"/>
    </location>
</feature>
<comment type="catalytic activity">
    <reaction evidence="7">
        <text>[protein]-L-isoaspartate + S-adenosyl-L-methionine = [protein]-L-isoaspartate alpha-methyl ester + S-adenosyl-L-homocysteine</text>
        <dbReference type="Rhea" id="RHEA:12705"/>
        <dbReference type="Rhea" id="RHEA-COMP:12143"/>
        <dbReference type="Rhea" id="RHEA-COMP:12144"/>
        <dbReference type="ChEBI" id="CHEBI:57856"/>
        <dbReference type="ChEBI" id="CHEBI:59789"/>
        <dbReference type="ChEBI" id="CHEBI:90596"/>
        <dbReference type="ChEBI" id="CHEBI:90598"/>
        <dbReference type="EC" id="2.1.1.77"/>
    </reaction>
</comment>
<dbReference type="Proteomes" id="UP000706525">
    <property type="component" value="Unassembled WGS sequence"/>
</dbReference>
<dbReference type="CDD" id="cd02440">
    <property type="entry name" value="AdoMet_MTases"/>
    <property type="match status" value="1"/>
</dbReference>
<feature type="region of interest" description="Disordered" evidence="8">
    <location>
        <begin position="45"/>
        <end position="103"/>
    </location>
</feature>
<dbReference type="Pfam" id="PF01135">
    <property type="entry name" value="PCMT"/>
    <property type="match status" value="1"/>
</dbReference>
<accession>A0ABM8WA16</accession>
<evidence type="ECO:0000256" key="5">
    <source>
        <dbReference type="ARBA" id="ARBA00022679"/>
    </source>
</evidence>
<dbReference type="InterPro" id="IPR000682">
    <property type="entry name" value="PCMT"/>
</dbReference>
<proteinExistence type="inferred from homology"/>
<evidence type="ECO:0000256" key="7">
    <source>
        <dbReference type="HAMAP-Rule" id="MF_00090"/>
    </source>
</evidence>
<dbReference type="PANTHER" id="PTHR11579:SF0">
    <property type="entry name" value="PROTEIN-L-ISOASPARTATE(D-ASPARTATE) O-METHYLTRANSFERASE"/>
    <property type="match status" value="1"/>
</dbReference>
<keyword evidence="6 7" id="KW-0949">S-adenosyl-L-methionine</keyword>
<evidence type="ECO:0000256" key="4">
    <source>
        <dbReference type="ARBA" id="ARBA00022603"/>
    </source>
</evidence>
<reference evidence="9 10" key="1">
    <citation type="submission" date="2021-08" db="EMBL/GenBank/DDBJ databases">
        <authorList>
            <person name="Peeters C."/>
        </authorList>
    </citation>
    <scope>NUCLEOTIDE SEQUENCE [LARGE SCALE GENOMIC DNA]</scope>
    <source>
        <strain evidence="9 10">LMG 32289</strain>
    </source>
</reference>
<keyword evidence="10" id="KW-1185">Reference proteome</keyword>
<evidence type="ECO:0000313" key="9">
    <source>
        <dbReference type="EMBL" id="CAG9164076.1"/>
    </source>
</evidence>
<dbReference type="GO" id="GO:0032259">
    <property type="term" value="P:methylation"/>
    <property type="evidence" value="ECO:0007669"/>
    <property type="project" value="UniProtKB-KW"/>
</dbReference>
<name>A0ABM8WA16_9BURK</name>
<dbReference type="RefSeq" id="WP_223981216.1">
    <property type="nucleotide sequence ID" value="NZ_CAJZAG010000001.1"/>
</dbReference>
<evidence type="ECO:0000256" key="8">
    <source>
        <dbReference type="SAM" id="MobiDB-lite"/>
    </source>
</evidence>
<evidence type="ECO:0000256" key="3">
    <source>
        <dbReference type="ARBA" id="ARBA00022490"/>
    </source>
</evidence>
<feature type="compositionally biased region" description="Polar residues" evidence="8">
    <location>
        <begin position="68"/>
        <end position="77"/>
    </location>
</feature>
<dbReference type="PROSITE" id="PS01279">
    <property type="entry name" value="PCMT"/>
    <property type="match status" value="1"/>
</dbReference>
<dbReference type="GO" id="GO:0004719">
    <property type="term" value="F:protein-L-isoaspartate (D-aspartate) O-methyltransferase activity"/>
    <property type="evidence" value="ECO:0007669"/>
    <property type="project" value="UniProtKB-EC"/>
</dbReference>
<evidence type="ECO:0000256" key="2">
    <source>
        <dbReference type="ARBA" id="ARBA00005369"/>
    </source>
</evidence>
<gene>
    <name evidence="9" type="primary">pcm_1</name>
    <name evidence="7" type="synonym">pcm</name>
    <name evidence="9" type="ORF">LMG32289_00413</name>
</gene>
<feature type="region of interest" description="Disordered" evidence="8">
    <location>
        <begin position="1"/>
        <end position="33"/>
    </location>
</feature>
<comment type="caution">
    <text evidence="9">The sequence shown here is derived from an EMBL/GenBank/DDBJ whole genome shotgun (WGS) entry which is preliminary data.</text>
</comment>
<comment type="similarity">
    <text evidence="2 7">Belongs to the methyltransferase superfamily. L-isoaspartyl/D-aspartyl protein methyltransferase family.</text>
</comment>
<dbReference type="EC" id="2.1.1.77" evidence="7"/>
<evidence type="ECO:0000313" key="10">
    <source>
        <dbReference type="Proteomes" id="UP000706525"/>
    </source>
</evidence>
<organism evidence="9 10">
    <name type="scientific">Cupriavidus pampae</name>
    <dbReference type="NCBI Taxonomy" id="659251"/>
    <lineage>
        <taxon>Bacteria</taxon>
        <taxon>Pseudomonadati</taxon>
        <taxon>Pseudomonadota</taxon>
        <taxon>Betaproteobacteria</taxon>
        <taxon>Burkholderiales</taxon>
        <taxon>Burkholderiaceae</taxon>
        <taxon>Cupriavidus</taxon>
    </lineage>
</organism>
<dbReference type="SUPFAM" id="SSF53335">
    <property type="entry name" value="S-adenosyl-L-methionine-dependent methyltransferases"/>
    <property type="match status" value="1"/>
</dbReference>
<dbReference type="NCBIfam" id="NF001453">
    <property type="entry name" value="PRK00312.1"/>
    <property type="match status" value="1"/>
</dbReference>
<keyword evidence="4 7" id="KW-0489">Methyltransferase</keyword>
<dbReference type="NCBIfam" id="TIGR00080">
    <property type="entry name" value="pimt"/>
    <property type="match status" value="1"/>
</dbReference>
<comment type="subcellular location">
    <subcellularLocation>
        <location evidence="1 7">Cytoplasm</location>
    </subcellularLocation>
</comment>
<sequence>MTTPRRSRFPLPLDAVVERKPAPERTAGMPAIESARKSAVPIVPAAQTPPNALKPLNSAVQRGRKPALSSTTPQPLASPTKPGSAVEARASAATAGGGGMASDRARGALTARLRASGIRDERVLRAIGTVPRHLFMEPGLASQAYEDAALPIGYQQTISKPSVVARMIELLREGLAPDQPLARVLEIGTGCGYQAAVLSLAADEVFSIERIRPLHEQAKANLRPLRLPNVRLHYGDGMLGLPQAAPFSSIILAAAGMEVPEALLEQLAIGGKLIAPVAVPAGAGGQGGAQQQLLLIERLNRHRFHRTALEAVFFVPLKSGTI</sequence>
<keyword evidence="5 7" id="KW-0808">Transferase</keyword>
<keyword evidence="3 7" id="KW-0963">Cytoplasm</keyword>
<dbReference type="HAMAP" id="MF_00090">
    <property type="entry name" value="PIMT"/>
    <property type="match status" value="1"/>
</dbReference>
<comment type="function">
    <text evidence="7">Catalyzes the methyl esterification of L-isoaspartyl residues in peptides and proteins that result from spontaneous decomposition of normal L-aspartyl and L-asparaginyl residues. It plays a role in the repair and/or degradation of damaged proteins.</text>
</comment>